<proteinExistence type="predicted"/>
<sequence length="146" mass="15901">MRGGITDQDLEEILALCPRLYAAVGWNADKAPDWETFRACCHSQAILAPLSAGAAATIAIEDFIAAMEAQRASGELEDFREDELGRHVEAFGNVASVRSAFVAAMNGAERRGVTFAQIVRHEGRWVILSAIWDNETDEIKLPADLA</sequence>
<dbReference type="Proteomes" id="UP001259572">
    <property type="component" value="Unassembled WGS sequence"/>
</dbReference>
<accession>A0ABU3Q742</accession>
<dbReference type="EMBL" id="JAVUPU010000004">
    <property type="protein sequence ID" value="MDT9599142.1"/>
    <property type="molecule type" value="Genomic_DNA"/>
</dbReference>
<evidence type="ECO:0000313" key="2">
    <source>
        <dbReference type="Proteomes" id="UP001259572"/>
    </source>
</evidence>
<keyword evidence="2" id="KW-1185">Reference proteome</keyword>
<dbReference type="SUPFAM" id="SSF54427">
    <property type="entry name" value="NTF2-like"/>
    <property type="match status" value="1"/>
</dbReference>
<protein>
    <recommendedName>
        <fullName evidence="3">Lumazine-binding protein</fullName>
    </recommendedName>
</protein>
<evidence type="ECO:0000313" key="1">
    <source>
        <dbReference type="EMBL" id="MDT9599142.1"/>
    </source>
</evidence>
<dbReference type="InterPro" id="IPR032710">
    <property type="entry name" value="NTF2-like_dom_sf"/>
</dbReference>
<name>A0ABU3Q742_9SPHN</name>
<dbReference type="InterPro" id="IPR039437">
    <property type="entry name" value="FrzH/put_lumazine-bd"/>
</dbReference>
<dbReference type="Pfam" id="PF12893">
    <property type="entry name" value="Lumazine_bd_2"/>
    <property type="match status" value="1"/>
</dbReference>
<gene>
    <name evidence="1" type="ORF">RQX22_09295</name>
</gene>
<dbReference type="Gene3D" id="3.10.450.50">
    <property type="match status" value="1"/>
</dbReference>
<comment type="caution">
    <text evidence="1">The sequence shown here is derived from an EMBL/GenBank/DDBJ whole genome shotgun (WGS) entry which is preliminary data.</text>
</comment>
<evidence type="ECO:0008006" key="3">
    <source>
        <dbReference type="Google" id="ProtNLM"/>
    </source>
</evidence>
<reference evidence="1 2" key="1">
    <citation type="submission" date="2023-05" db="EMBL/GenBank/DDBJ databases">
        <authorList>
            <person name="Guo Y."/>
        </authorList>
    </citation>
    <scope>NUCLEOTIDE SEQUENCE [LARGE SCALE GENOMIC DNA]</scope>
    <source>
        <strain evidence="1 2">GR2756</strain>
    </source>
</reference>
<organism evidence="1 2">
    <name type="scientific">Sphingosinicella rhizophila</name>
    <dbReference type="NCBI Taxonomy" id="3050082"/>
    <lineage>
        <taxon>Bacteria</taxon>
        <taxon>Pseudomonadati</taxon>
        <taxon>Pseudomonadota</taxon>
        <taxon>Alphaproteobacteria</taxon>
        <taxon>Sphingomonadales</taxon>
        <taxon>Sphingosinicellaceae</taxon>
        <taxon>Sphingosinicella</taxon>
    </lineage>
</organism>
<dbReference type="RefSeq" id="WP_315725809.1">
    <property type="nucleotide sequence ID" value="NZ_JAVUPU010000004.1"/>
</dbReference>